<dbReference type="Pfam" id="PF16880">
    <property type="entry name" value="EHD_N"/>
    <property type="match status" value="1"/>
</dbReference>
<evidence type="ECO:0000256" key="3">
    <source>
        <dbReference type="ARBA" id="ARBA00022475"/>
    </source>
</evidence>
<feature type="domain" description="Dynamin-type G" evidence="6">
    <location>
        <begin position="56"/>
        <end position="287"/>
    </location>
</feature>
<keyword evidence="3" id="KW-1003">Cell membrane</keyword>
<gene>
    <name evidence="7" type="ORF">LY90DRAFT_454407</name>
</gene>
<keyword evidence="4" id="KW-0967">Endosome</keyword>
<dbReference type="Gene3D" id="1.10.268.20">
    <property type="match status" value="1"/>
</dbReference>
<evidence type="ECO:0000313" key="7">
    <source>
        <dbReference type="EMBL" id="ORY59840.1"/>
    </source>
</evidence>
<dbReference type="Pfam" id="PF00350">
    <property type="entry name" value="Dynamin_N"/>
    <property type="match status" value="1"/>
</dbReference>
<accession>A0A1Y2DKN5</accession>
<comment type="caution">
    <text evidence="7">The sequence shown here is derived from an EMBL/GenBank/DDBJ whole genome shotgun (WGS) entry which is preliminary data.</text>
</comment>
<evidence type="ECO:0000256" key="5">
    <source>
        <dbReference type="ARBA" id="ARBA00023136"/>
    </source>
</evidence>
<dbReference type="Proteomes" id="UP000193920">
    <property type="component" value="Unassembled WGS sequence"/>
</dbReference>
<dbReference type="SUPFAM" id="SSF52540">
    <property type="entry name" value="P-loop containing nucleoside triphosphate hydrolases"/>
    <property type="match status" value="1"/>
</dbReference>
<dbReference type="InterPro" id="IPR027417">
    <property type="entry name" value="P-loop_NTPase"/>
</dbReference>
<dbReference type="Pfam" id="PF18150">
    <property type="entry name" value="DUF5600"/>
    <property type="match status" value="1"/>
</dbReference>
<dbReference type="EMBL" id="MCOG01000063">
    <property type="protein sequence ID" value="ORY59840.1"/>
    <property type="molecule type" value="Genomic_DNA"/>
</dbReference>
<proteinExistence type="predicted"/>
<evidence type="ECO:0000256" key="2">
    <source>
        <dbReference type="ARBA" id="ARBA00004481"/>
    </source>
</evidence>
<protein>
    <recommendedName>
        <fullName evidence="6">Dynamin-type G domain-containing protein</fullName>
    </recommendedName>
</protein>
<dbReference type="GO" id="GO:0005886">
    <property type="term" value="C:plasma membrane"/>
    <property type="evidence" value="ECO:0007669"/>
    <property type="project" value="UniProtKB-SubCell"/>
</dbReference>
<dbReference type="AlphaFoldDB" id="A0A1Y2DKN5"/>
<evidence type="ECO:0000256" key="1">
    <source>
        <dbReference type="ARBA" id="ARBA00004413"/>
    </source>
</evidence>
<evidence type="ECO:0000259" key="6">
    <source>
        <dbReference type="PROSITE" id="PS51718"/>
    </source>
</evidence>
<dbReference type="PROSITE" id="PS51718">
    <property type="entry name" value="G_DYNAMIN_2"/>
    <property type="match status" value="1"/>
</dbReference>
<keyword evidence="5" id="KW-0472">Membrane</keyword>
<dbReference type="InterPro" id="IPR045063">
    <property type="entry name" value="Dynamin_N"/>
</dbReference>
<dbReference type="OrthoDB" id="1716625at2759"/>
<name>A0A1Y2DKN5_9FUNG</name>
<dbReference type="STRING" id="1754190.A0A1Y2DKN5"/>
<dbReference type="GO" id="GO:0005525">
    <property type="term" value="F:GTP binding"/>
    <property type="evidence" value="ECO:0007669"/>
    <property type="project" value="InterPro"/>
</dbReference>
<dbReference type="GO" id="GO:0010008">
    <property type="term" value="C:endosome membrane"/>
    <property type="evidence" value="ECO:0007669"/>
    <property type="project" value="UniProtKB-SubCell"/>
</dbReference>
<dbReference type="Gene3D" id="3.40.50.300">
    <property type="entry name" value="P-loop containing nucleotide triphosphate hydrolases"/>
    <property type="match status" value="1"/>
</dbReference>
<evidence type="ECO:0000256" key="4">
    <source>
        <dbReference type="ARBA" id="ARBA00022753"/>
    </source>
</evidence>
<organism evidence="7 8">
    <name type="scientific">Neocallimastix californiae</name>
    <dbReference type="NCBI Taxonomy" id="1754190"/>
    <lineage>
        <taxon>Eukaryota</taxon>
        <taxon>Fungi</taxon>
        <taxon>Fungi incertae sedis</taxon>
        <taxon>Chytridiomycota</taxon>
        <taxon>Chytridiomycota incertae sedis</taxon>
        <taxon>Neocallimastigomycetes</taxon>
        <taxon>Neocallimastigales</taxon>
        <taxon>Neocallimastigaceae</taxon>
        <taxon>Neocallimastix</taxon>
    </lineage>
</organism>
<keyword evidence="8" id="KW-1185">Reference proteome</keyword>
<dbReference type="CDD" id="cd09913">
    <property type="entry name" value="EHD"/>
    <property type="match status" value="1"/>
</dbReference>
<comment type="subcellular location">
    <subcellularLocation>
        <location evidence="1">Cell membrane</location>
        <topology evidence="1">Peripheral membrane protein</topology>
        <orientation evidence="1">Cytoplasmic side</orientation>
    </subcellularLocation>
    <subcellularLocation>
        <location evidence="2">Endosome membrane</location>
        <topology evidence="2">Peripheral membrane protein</topology>
    </subcellularLocation>
</comment>
<dbReference type="PANTHER" id="PTHR11216">
    <property type="entry name" value="EH DOMAIN"/>
    <property type="match status" value="1"/>
</dbReference>
<dbReference type="InterPro" id="IPR031692">
    <property type="entry name" value="EHD_N"/>
</dbReference>
<evidence type="ECO:0000313" key="8">
    <source>
        <dbReference type="Proteomes" id="UP000193920"/>
    </source>
</evidence>
<dbReference type="InterPro" id="IPR030381">
    <property type="entry name" value="G_DYNAMIN_dom"/>
</dbReference>
<reference evidence="7 8" key="1">
    <citation type="submission" date="2016-08" db="EMBL/GenBank/DDBJ databases">
        <title>A Parts List for Fungal Cellulosomes Revealed by Comparative Genomics.</title>
        <authorList>
            <consortium name="DOE Joint Genome Institute"/>
            <person name="Haitjema C.H."/>
            <person name="Gilmore S.P."/>
            <person name="Henske J.K."/>
            <person name="Solomon K.V."/>
            <person name="De Groot R."/>
            <person name="Kuo A."/>
            <person name="Mondo S.J."/>
            <person name="Salamov A.A."/>
            <person name="Labutti K."/>
            <person name="Zhao Z."/>
            <person name="Chiniquy J."/>
            <person name="Barry K."/>
            <person name="Brewer H.M."/>
            <person name="Purvine S.O."/>
            <person name="Wright A.T."/>
            <person name="Boxma B."/>
            <person name="Van Alen T."/>
            <person name="Hackstein J.H."/>
            <person name="Baker S.E."/>
            <person name="Grigoriev I.V."/>
            <person name="O'Malley M.A."/>
        </authorList>
    </citation>
    <scope>NUCLEOTIDE SEQUENCE [LARGE SCALE GENOMIC DNA]</scope>
    <source>
        <strain evidence="7 8">G1</strain>
    </source>
</reference>
<sequence>MSKSYKKEVYSEEIENKNFSKAVENLEKIYNKIILPVEKNYLFGAFHSPPLTKADIISKPSVLVLGQYSVGKTTFINYILGREFPGCHIGPEPTTDSFMAIMGDKRDRIIPGFAAVVSTDLPFTTLNKFGRAFLNKFKVSLVNSPISENITFIDTPGVLSGEKQSIGRSYNFPEVVKWFVERADLILLFFDVHKLDISDEFKSVINVLKGHEEKTRVVLNKADEINVQQLIRVQGSLMWSLGKVLNISEVIRVYICSLCDEELRYKECEKLLNSEEEHLLNDLRILPINAIDRKVNEMVKRAKLVKVHGLIISRLKEEMSYLKKGNCIISLFKNENNDYKQVQLIHNLPKIFEELQKKYGLAKNEFPDVKEYQEKLKNFKFDTFNKYNKKQFSEIDRILTSEDMKNIMDDFQQGISEDTEIQIKSKYIAKL</sequence>
<dbReference type="InterPro" id="IPR040990">
    <property type="entry name" value="DUF5600"/>
</dbReference>
<dbReference type="PANTHER" id="PTHR11216:SF31">
    <property type="entry name" value="AT21416P"/>
    <property type="match status" value="1"/>
</dbReference>